<dbReference type="InterPro" id="IPR003369">
    <property type="entry name" value="TatA/B/E"/>
</dbReference>
<evidence type="ECO:0000256" key="11">
    <source>
        <dbReference type="SAM" id="MobiDB-lite"/>
    </source>
</evidence>
<comment type="function">
    <text evidence="10">Part of the twin-arginine translocation (Tat) system that transports large folded proteins containing a characteristic twin-arginine motif in their signal peptide across membranes. Together with TatC, TatB is part of a receptor directly interacting with Tat signal peptides. TatB may form an oligomeric binding site that transiently accommodates folded Tat precursor proteins before their translocation.</text>
</comment>
<evidence type="ECO:0000256" key="10">
    <source>
        <dbReference type="HAMAP-Rule" id="MF_00237"/>
    </source>
</evidence>
<dbReference type="Pfam" id="PF02416">
    <property type="entry name" value="TatA_B_E"/>
    <property type="match status" value="1"/>
</dbReference>
<dbReference type="Proteomes" id="UP000183649">
    <property type="component" value="Unassembled WGS sequence"/>
</dbReference>
<evidence type="ECO:0000256" key="4">
    <source>
        <dbReference type="ARBA" id="ARBA00022519"/>
    </source>
</evidence>
<dbReference type="EMBL" id="CYHF01000002">
    <property type="protein sequence ID" value="CUA94911.1"/>
    <property type="molecule type" value="Genomic_DNA"/>
</dbReference>
<dbReference type="OrthoDB" id="9816005at2"/>
<evidence type="ECO:0000256" key="2">
    <source>
        <dbReference type="ARBA" id="ARBA00022448"/>
    </source>
</evidence>
<evidence type="ECO:0000256" key="1">
    <source>
        <dbReference type="ARBA" id="ARBA00004167"/>
    </source>
</evidence>
<dbReference type="PANTHER" id="PTHR33162:SF1">
    <property type="entry name" value="SEC-INDEPENDENT PROTEIN TRANSLOCASE PROTEIN TATA, CHLOROPLASTIC"/>
    <property type="match status" value="1"/>
</dbReference>
<proteinExistence type="inferred from homology"/>
<comment type="subunit">
    <text evidence="10">The Tat system comprises two distinct complexes: a TatABC complex, containing multiple copies of TatA, TatB and TatC subunits, and a separate TatA complex, containing only TatA subunits. Substrates initially bind to the TatABC complex, which probably triggers association of the separate TatA complex to form the active translocon.</text>
</comment>
<keyword evidence="6 10" id="KW-0653">Protein transport</keyword>
<evidence type="ECO:0000313" key="13">
    <source>
        <dbReference type="Proteomes" id="UP000183649"/>
    </source>
</evidence>
<dbReference type="GO" id="GO:0043953">
    <property type="term" value="P:protein transport by the Tat complex"/>
    <property type="evidence" value="ECO:0007669"/>
    <property type="project" value="UniProtKB-UniRule"/>
</dbReference>
<evidence type="ECO:0000256" key="8">
    <source>
        <dbReference type="ARBA" id="ARBA00023010"/>
    </source>
</evidence>
<name>A0A0K6HVP3_9BURK</name>
<dbReference type="Gene3D" id="1.20.5.3310">
    <property type="match status" value="1"/>
</dbReference>
<evidence type="ECO:0000256" key="7">
    <source>
        <dbReference type="ARBA" id="ARBA00022989"/>
    </source>
</evidence>
<keyword evidence="8 10" id="KW-0811">Translocation</keyword>
<dbReference type="PANTHER" id="PTHR33162">
    <property type="entry name" value="SEC-INDEPENDENT PROTEIN TRANSLOCASE PROTEIN TATA, CHLOROPLASTIC"/>
    <property type="match status" value="1"/>
</dbReference>
<dbReference type="GO" id="GO:0033281">
    <property type="term" value="C:TAT protein transport complex"/>
    <property type="evidence" value="ECO:0007669"/>
    <property type="project" value="UniProtKB-UniRule"/>
</dbReference>
<feature type="region of interest" description="Disordered" evidence="11">
    <location>
        <begin position="103"/>
        <end position="131"/>
    </location>
</feature>
<dbReference type="STRING" id="339866.GCA_001418255_00787"/>
<gene>
    <name evidence="10" type="primary">tatB</name>
    <name evidence="12" type="ORF">Ga0061069_102263</name>
</gene>
<dbReference type="NCBIfam" id="TIGR01410">
    <property type="entry name" value="tatB"/>
    <property type="match status" value="1"/>
</dbReference>
<sequence>MFDIGMSEIGLIGVVALVVLGPEKLPRVARTAGNLLGRAQRYLAEVKAEVNRQMDLEELRNVKASLESAAQDMKKSVADNVAEVQGSFDDAWKEATAGLNGAAEPSMADGFSSASLPSPDYPTKKRKKLSGNTVPQWYRRQARVRTQALSGAARMARYRVKR</sequence>
<dbReference type="RefSeq" id="WP_055449716.1">
    <property type="nucleotide sequence ID" value="NZ_CYHF01000002.1"/>
</dbReference>
<dbReference type="PRINTS" id="PR01506">
    <property type="entry name" value="TATBPROTEIN"/>
</dbReference>
<accession>A0A0K6HVP3</accession>
<evidence type="ECO:0000256" key="3">
    <source>
        <dbReference type="ARBA" id="ARBA00022475"/>
    </source>
</evidence>
<dbReference type="GO" id="GO:0008320">
    <property type="term" value="F:protein transmembrane transporter activity"/>
    <property type="evidence" value="ECO:0007669"/>
    <property type="project" value="UniProtKB-UniRule"/>
</dbReference>
<evidence type="ECO:0000256" key="9">
    <source>
        <dbReference type="ARBA" id="ARBA00023136"/>
    </source>
</evidence>
<keyword evidence="7 10" id="KW-1133">Transmembrane helix</keyword>
<comment type="similarity">
    <text evidence="10">Belongs to the TatB family.</text>
</comment>
<dbReference type="AlphaFoldDB" id="A0A0K6HVP3"/>
<keyword evidence="3 10" id="KW-1003">Cell membrane</keyword>
<evidence type="ECO:0000313" key="12">
    <source>
        <dbReference type="EMBL" id="CUA94911.1"/>
    </source>
</evidence>
<keyword evidence="9 10" id="KW-0472">Membrane</keyword>
<keyword evidence="4" id="KW-0997">Cell inner membrane</keyword>
<evidence type="ECO:0000256" key="6">
    <source>
        <dbReference type="ARBA" id="ARBA00022927"/>
    </source>
</evidence>
<dbReference type="InterPro" id="IPR018448">
    <property type="entry name" value="TatB"/>
</dbReference>
<protein>
    <recommendedName>
        <fullName evidence="10">Sec-independent protein translocase protein TatB</fullName>
    </recommendedName>
</protein>
<reference evidence="13" key="1">
    <citation type="submission" date="2015-08" db="EMBL/GenBank/DDBJ databases">
        <authorList>
            <person name="Varghese N."/>
        </authorList>
    </citation>
    <scope>NUCLEOTIDE SEQUENCE [LARGE SCALE GENOMIC DNA]</scope>
    <source>
        <strain evidence="13">DSM 18181</strain>
    </source>
</reference>
<dbReference type="HAMAP" id="MF_00237">
    <property type="entry name" value="TatB"/>
    <property type="match status" value="1"/>
</dbReference>
<keyword evidence="5 10" id="KW-0812">Transmembrane</keyword>
<comment type="subcellular location">
    <subcellularLocation>
        <location evidence="10">Cell membrane</location>
        <topology evidence="10">Single-pass membrane protein</topology>
    </subcellularLocation>
    <subcellularLocation>
        <location evidence="1">Membrane</location>
        <topology evidence="1">Single-pass membrane protein</topology>
    </subcellularLocation>
</comment>
<keyword evidence="13" id="KW-1185">Reference proteome</keyword>
<keyword evidence="2 10" id="KW-0813">Transport</keyword>
<evidence type="ECO:0000256" key="5">
    <source>
        <dbReference type="ARBA" id="ARBA00022692"/>
    </source>
</evidence>
<organism evidence="12 13">
    <name type="scientific">Thiomonas bhubaneswarensis</name>
    <dbReference type="NCBI Taxonomy" id="339866"/>
    <lineage>
        <taxon>Bacteria</taxon>
        <taxon>Pseudomonadati</taxon>
        <taxon>Pseudomonadota</taxon>
        <taxon>Betaproteobacteria</taxon>
        <taxon>Burkholderiales</taxon>
        <taxon>Thiomonas</taxon>
    </lineage>
</organism>